<evidence type="ECO:0000256" key="1">
    <source>
        <dbReference type="SAM" id="MobiDB-lite"/>
    </source>
</evidence>
<keyword evidence="3" id="KW-1185">Reference proteome</keyword>
<evidence type="ECO:0000313" key="2">
    <source>
        <dbReference type="EMBL" id="CAG8824883.1"/>
    </source>
</evidence>
<feature type="compositionally biased region" description="Basic residues" evidence="1">
    <location>
        <begin position="64"/>
        <end position="74"/>
    </location>
</feature>
<dbReference type="AlphaFoldDB" id="A0A9N9KEH7"/>
<comment type="caution">
    <text evidence="2">The sequence shown here is derived from an EMBL/GenBank/DDBJ whole genome shotgun (WGS) entry which is preliminary data.</text>
</comment>
<sequence>FSIINKMSSTFDLTLPSLEIQEVYVDDEEEYIPLLTTHRHYFDHPESDNKEEEEKMKLSTGGARTKKHKSLENK</sequence>
<gene>
    <name evidence="2" type="ORF">CPELLU_LOCUS20043</name>
</gene>
<reference evidence="2" key="1">
    <citation type="submission" date="2021-06" db="EMBL/GenBank/DDBJ databases">
        <authorList>
            <person name="Kallberg Y."/>
            <person name="Tangrot J."/>
            <person name="Rosling A."/>
        </authorList>
    </citation>
    <scope>NUCLEOTIDE SEQUENCE</scope>
    <source>
        <strain evidence="2">FL966</strain>
    </source>
</reference>
<feature type="compositionally biased region" description="Basic and acidic residues" evidence="1">
    <location>
        <begin position="42"/>
        <end position="57"/>
    </location>
</feature>
<evidence type="ECO:0000313" key="3">
    <source>
        <dbReference type="Proteomes" id="UP000789759"/>
    </source>
</evidence>
<feature type="non-terminal residue" evidence="2">
    <location>
        <position position="1"/>
    </location>
</feature>
<feature type="region of interest" description="Disordered" evidence="1">
    <location>
        <begin position="42"/>
        <end position="74"/>
    </location>
</feature>
<dbReference type="EMBL" id="CAJVQA010054970">
    <property type="protein sequence ID" value="CAG8824883.1"/>
    <property type="molecule type" value="Genomic_DNA"/>
</dbReference>
<accession>A0A9N9KEH7</accession>
<protein>
    <submittedName>
        <fullName evidence="2">7085_t:CDS:1</fullName>
    </submittedName>
</protein>
<dbReference type="Proteomes" id="UP000789759">
    <property type="component" value="Unassembled WGS sequence"/>
</dbReference>
<name>A0A9N9KEH7_9GLOM</name>
<proteinExistence type="predicted"/>
<organism evidence="2 3">
    <name type="scientific">Cetraspora pellucida</name>
    <dbReference type="NCBI Taxonomy" id="1433469"/>
    <lineage>
        <taxon>Eukaryota</taxon>
        <taxon>Fungi</taxon>
        <taxon>Fungi incertae sedis</taxon>
        <taxon>Mucoromycota</taxon>
        <taxon>Glomeromycotina</taxon>
        <taxon>Glomeromycetes</taxon>
        <taxon>Diversisporales</taxon>
        <taxon>Gigasporaceae</taxon>
        <taxon>Cetraspora</taxon>
    </lineage>
</organism>